<organism evidence="1 2">
    <name type="scientific">Rhizobium johnstonii (strain DSM 114642 / LMG 32736 / 3841)</name>
    <name type="common">Rhizobium leguminosarum bv. viciae</name>
    <dbReference type="NCBI Taxonomy" id="216596"/>
    <lineage>
        <taxon>Bacteria</taxon>
        <taxon>Pseudomonadati</taxon>
        <taxon>Pseudomonadota</taxon>
        <taxon>Alphaproteobacteria</taxon>
        <taxon>Hyphomicrobiales</taxon>
        <taxon>Rhizobiaceae</taxon>
        <taxon>Rhizobium/Agrobacterium group</taxon>
        <taxon>Rhizobium</taxon>
        <taxon>Rhizobium johnstonii</taxon>
    </lineage>
</organism>
<reference evidence="1 2" key="1">
    <citation type="journal article" date="2006" name="Genome Biol.">
        <title>The genome of Rhizobium leguminosarum has recognizable core and accessory components.</title>
        <authorList>
            <person name="Young J.W."/>
            <person name="Crossman L.C."/>
            <person name="Johnston A.W.B."/>
            <person name="Thomson N.R."/>
            <person name="Ghazoui Z.F."/>
            <person name="Hull K.H."/>
            <person name="Wexler M."/>
            <person name="Curson A.R.J."/>
            <person name="Todd J.D."/>
            <person name="Poole P.S."/>
            <person name="Mauchline T.H."/>
            <person name="East A.K."/>
            <person name="Quail M.A."/>
            <person name="Churcher C."/>
            <person name="Arrowsmith C."/>
            <person name="Cherevach A."/>
            <person name="Chillingworth T."/>
            <person name="Clarke K."/>
            <person name="Cronin A."/>
            <person name="Davis P."/>
            <person name="Fraser A."/>
            <person name="Hance Z."/>
            <person name="Hauser H."/>
            <person name="Jagels K."/>
            <person name="Moule S."/>
            <person name="Mungall K."/>
            <person name="Norbertczak H."/>
            <person name="Rabbinowitsch E."/>
            <person name="Sanders M."/>
            <person name="Simmonds M."/>
            <person name="Whitehead S."/>
            <person name="Parkhill J."/>
        </authorList>
    </citation>
    <scope>NUCLEOTIDE SEQUENCE [LARGE SCALE GENOMIC DNA]</scope>
    <source>
        <strain evidence="2">DSM 114642 / LMG 32736 / 3841</strain>
    </source>
</reference>
<dbReference type="AlphaFoldDB" id="Q1MM54"/>
<keyword evidence="2" id="KW-1185">Reference proteome</keyword>
<gene>
    <name evidence="1" type="ORF">RL0456A</name>
</gene>
<proteinExistence type="predicted"/>
<dbReference type="EMBL" id="AM236080">
    <property type="protein sequence ID" value="CAK05948.1"/>
    <property type="molecule type" value="Genomic_DNA"/>
</dbReference>
<protein>
    <recommendedName>
        <fullName evidence="3">Lipoprotein</fullName>
    </recommendedName>
</protein>
<name>Q1MM54_RHIJ3</name>
<sequence>MAHPKRFELLTPRFVVWCSIQLSYGCVQNAAVPLAWRSSKTSFGTMQEHF</sequence>
<evidence type="ECO:0000313" key="2">
    <source>
        <dbReference type="Proteomes" id="UP000006575"/>
    </source>
</evidence>
<dbReference type="PROSITE" id="PS51257">
    <property type="entry name" value="PROKAR_LIPOPROTEIN"/>
    <property type="match status" value="1"/>
</dbReference>
<evidence type="ECO:0008006" key="3">
    <source>
        <dbReference type="Google" id="ProtNLM"/>
    </source>
</evidence>
<dbReference type="Proteomes" id="UP000006575">
    <property type="component" value="Chromosome"/>
</dbReference>
<dbReference type="HOGENOM" id="CLU_3121921_0_0_5"/>
<dbReference type="EnsemblBacteria" id="CAK05948">
    <property type="protein sequence ID" value="CAK05948"/>
    <property type="gene ID" value="RL0456A"/>
</dbReference>
<evidence type="ECO:0000313" key="1">
    <source>
        <dbReference type="EMBL" id="CAK05948.1"/>
    </source>
</evidence>
<dbReference type="KEGG" id="rle:RL0456A"/>
<accession>Q1MM54</accession>